<dbReference type="EMBL" id="JAPFGC010000002">
    <property type="protein sequence ID" value="MDA0178460.1"/>
    <property type="molecule type" value="Genomic_DNA"/>
</dbReference>
<dbReference type="Proteomes" id="UP001149142">
    <property type="component" value="Unassembled WGS sequence"/>
</dbReference>
<evidence type="ECO:0000313" key="1">
    <source>
        <dbReference type="EMBL" id="MDA0178460.1"/>
    </source>
</evidence>
<protein>
    <submittedName>
        <fullName evidence="1">DUF4230 domain-containing protein</fullName>
    </submittedName>
</protein>
<gene>
    <name evidence="1" type="ORF">OOZ35_13240</name>
</gene>
<dbReference type="InterPro" id="IPR025324">
    <property type="entry name" value="DUF4230"/>
</dbReference>
<keyword evidence="2" id="KW-1185">Reference proteome</keyword>
<evidence type="ECO:0000313" key="2">
    <source>
        <dbReference type="Proteomes" id="UP001149142"/>
    </source>
</evidence>
<proteinExistence type="predicted"/>
<sequence>MKKVILGICLTLVVLFVFNKCKNDQKTEVIEHSALIEKQLKNVSKLVVTEGNFSEVFSYKKSKAIFGDLIEVEKKALVVVNAEVTIAYDLSKIEFDLDEENKVLTITKIPEPELKIYPELEYYDVQADFLDPFQAEDYNAINKTVKQQIAKKIEASNLKNNAKDRLISELSKFYILTNSLGWTLQFNQSPINNPEDFNTLKL</sequence>
<reference evidence="1" key="1">
    <citation type="submission" date="2022-11" db="EMBL/GenBank/DDBJ databases">
        <title>Refractory cell wall polysaccharides provide important carbon source for microbial heterotrophs in the hadal ocean.</title>
        <authorList>
            <person name="Zhu X."/>
        </authorList>
    </citation>
    <scope>NUCLEOTIDE SEQUENCE</scope>
    <source>
        <strain evidence="1">MTRN7</strain>
    </source>
</reference>
<comment type="caution">
    <text evidence="1">The sequence shown here is derived from an EMBL/GenBank/DDBJ whole genome shotgun (WGS) entry which is preliminary data.</text>
</comment>
<dbReference type="Pfam" id="PF14014">
    <property type="entry name" value="DUF4230"/>
    <property type="match status" value="1"/>
</dbReference>
<name>A0ABT4S378_9FLAO</name>
<dbReference type="RefSeq" id="WP_191072652.1">
    <property type="nucleotide sequence ID" value="NZ_CAXQEU010000099.1"/>
</dbReference>
<accession>A0ABT4S378</accession>
<organism evidence="1 2">
    <name type="scientific">Mesoflavibacter profundi</name>
    <dbReference type="NCBI Taxonomy" id="2708110"/>
    <lineage>
        <taxon>Bacteria</taxon>
        <taxon>Pseudomonadati</taxon>
        <taxon>Bacteroidota</taxon>
        <taxon>Flavobacteriia</taxon>
        <taxon>Flavobacteriales</taxon>
        <taxon>Flavobacteriaceae</taxon>
        <taxon>Mesoflavibacter</taxon>
    </lineage>
</organism>